<name>A0A0L0BRG9_LUCCU</name>
<dbReference type="EMBL" id="JRES01001474">
    <property type="protein sequence ID" value="KNC22616.1"/>
    <property type="molecule type" value="Genomic_DNA"/>
</dbReference>
<dbReference type="AlphaFoldDB" id="A0A0L0BRG9"/>
<accession>A0A0L0BRG9</accession>
<sequence>MSTYEEKEKLPPVRSCFMKAEKTKKEEVCWIRLLLVLVVLINPGKSQMISSKDAVSIKELSPDTAIYLGQINSINSK</sequence>
<dbReference type="Proteomes" id="UP000037069">
    <property type="component" value="Unassembled WGS sequence"/>
</dbReference>
<reference evidence="1 2" key="1">
    <citation type="journal article" date="2015" name="Nat. Commun.">
        <title>Lucilia cuprina genome unlocks parasitic fly biology to underpin future interventions.</title>
        <authorList>
            <person name="Anstead C.A."/>
            <person name="Korhonen P.K."/>
            <person name="Young N.D."/>
            <person name="Hall R.S."/>
            <person name="Jex A.R."/>
            <person name="Murali S.C."/>
            <person name="Hughes D.S."/>
            <person name="Lee S.F."/>
            <person name="Perry T."/>
            <person name="Stroehlein A.J."/>
            <person name="Ansell B.R."/>
            <person name="Breugelmans B."/>
            <person name="Hofmann A."/>
            <person name="Qu J."/>
            <person name="Dugan S."/>
            <person name="Lee S.L."/>
            <person name="Chao H."/>
            <person name="Dinh H."/>
            <person name="Han Y."/>
            <person name="Doddapaneni H.V."/>
            <person name="Worley K.C."/>
            <person name="Muzny D.M."/>
            <person name="Ioannidis P."/>
            <person name="Waterhouse R.M."/>
            <person name="Zdobnov E.M."/>
            <person name="James P.J."/>
            <person name="Bagnall N.H."/>
            <person name="Kotze A.C."/>
            <person name="Gibbs R.A."/>
            <person name="Richards S."/>
            <person name="Batterham P."/>
            <person name="Gasser R.B."/>
        </authorList>
    </citation>
    <scope>NUCLEOTIDE SEQUENCE [LARGE SCALE GENOMIC DNA]</scope>
    <source>
        <strain evidence="1 2">LS</strain>
        <tissue evidence="1">Full body</tissue>
    </source>
</reference>
<evidence type="ECO:0000313" key="1">
    <source>
        <dbReference type="EMBL" id="KNC22616.1"/>
    </source>
</evidence>
<protein>
    <submittedName>
        <fullName evidence="1">Uncharacterized protein</fullName>
    </submittedName>
</protein>
<evidence type="ECO:0000313" key="2">
    <source>
        <dbReference type="Proteomes" id="UP000037069"/>
    </source>
</evidence>
<keyword evidence="2" id="KW-1185">Reference proteome</keyword>
<proteinExistence type="predicted"/>
<gene>
    <name evidence="1" type="ORF">FF38_01628</name>
</gene>
<organism evidence="1 2">
    <name type="scientific">Lucilia cuprina</name>
    <name type="common">Green bottle fly</name>
    <name type="synonym">Australian sheep blowfly</name>
    <dbReference type="NCBI Taxonomy" id="7375"/>
    <lineage>
        <taxon>Eukaryota</taxon>
        <taxon>Metazoa</taxon>
        <taxon>Ecdysozoa</taxon>
        <taxon>Arthropoda</taxon>
        <taxon>Hexapoda</taxon>
        <taxon>Insecta</taxon>
        <taxon>Pterygota</taxon>
        <taxon>Neoptera</taxon>
        <taxon>Endopterygota</taxon>
        <taxon>Diptera</taxon>
        <taxon>Brachycera</taxon>
        <taxon>Muscomorpha</taxon>
        <taxon>Oestroidea</taxon>
        <taxon>Calliphoridae</taxon>
        <taxon>Luciliinae</taxon>
        <taxon>Lucilia</taxon>
    </lineage>
</organism>
<comment type="caution">
    <text evidence="1">The sequence shown here is derived from an EMBL/GenBank/DDBJ whole genome shotgun (WGS) entry which is preliminary data.</text>
</comment>